<feature type="signal peptide" evidence="2">
    <location>
        <begin position="1"/>
        <end position="19"/>
    </location>
</feature>
<gene>
    <name evidence="3" type="ORF">M8542_42610</name>
</gene>
<organism evidence="3 4">
    <name type="scientific">Amycolatopsis iheyensis</name>
    <dbReference type="NCBI Taxonomy" id="2945988"/>
    <lineage>
        <taxon>Bacteria</taxon>
        <taxon>Bacillati</taxon>
        <taxon>Actinomycetota</taxon>
        <taxon>Actinomycetes</taxon>
        <taxon>Pseudonocardiales</taxon>
        <taxon>Pseudonocardiaceae</taxon>
        <taxon>Amycolatopsis</taxon>
    </lineage>
</organism>
<dbReference type="InterPro" id="IPR024520">
    <property type="entry name" value="DUF3558"/>
</dbReference>
<proteinExistence type="predicted"/>
<comment type="caution">
    <text evidence="3">The sequence shown here is derived from an EMBL/GenBank/DDBJ whole genome shotgun (WGS) entry which is preliminary data.</text>
</comment>
<evidence type="ECO:0000256" key="1">
    <source>
        <dbReference type="SAM" id="MobiDB-lite"/>
    </source>
</evidence>
<keyword evidence="4" id="KW-1185">Reference proteome</keyword>
<sequence>MTRRSTTLTVVTACAVLLAGCTGERGTAQPASTSPAAELPNSGAPKVENPLPAKVLDGSPCDTALTATQVSDVLGDTGQGKSQDEALGPLCQWDSSSGSGAGLTVGYDTKSDQGISLSYKNTKPKSTLWKELEPVQTYPAIAYGDQSDKRLCNVVVGVSDELTYGVTLTLGDKAAADGKDACELGRTVADMVMTNLKARV</sequence>
<dbReference type="Pfam" id="PF12079">
    <property type="entry name" value="DUF3558"/>
    <property type="match status" value="1"/>
</dbReference>
<reference evidence="3" key="1">
    <citation type="submission" date="2022-06" db="EMBL/GenBank/DDBJ databases">
        <title>Amycolatopsis iheyaensis sp. nov., a new species of the genus Amycolatopsis isolated from soil in Iheya island, Japan.</title>
        <authorList>
            <person name="Ngamcharungchit C."/>
            <person name="Kanto H."/>
            <person name="Take A."/>
            <person name="Intra B."/>
            <person name="Matsumoto A."/>
            <person name="Panbangred W."/>
            <person name="Inahashi Y."/>
        </authorList>
    </citation>
    <scope>NUCLEOTIDE SEQUENCE</scope>
    <source>
        <strain evidence="3">OK19-0408</strain>
    </source>
</reference>
<name>A0A9X2NME1_9PSEU</name>
<protein>
    <submittedName>
        <fullName evidence="3">DUF3558 domain-containing protein</fullName>
    </submittedName>
</protein>
<dbReference type="Proteomes" id="UP001144096">
    <property type="component" value="Unassembled WGS sequence"/>
</dbReference>
<evidence type="ECO:0000256" key="2">
    <source>
        <dbReference type="SAM" id="SignalP"/>
    </source>
</evidence>
<keyword evidence="2" id="KW-0732">Signal</keyword>
<dbReference type="EMBL" id="JAMXQV010000033">
    <property type="protein sequence ID" value="MCR6489530.1"/>
    <property type="molecule type" value="Genomic_DNA"/>
</dbReference>
<dbReference type="AlphaFoldDB" id="A0A9X2NME1"/>
<feature type="chain" id="PRO_5040882020" evidence="2">
    <location>
        <begin position="20"/>
        <end position="200"/>
    </location>
</feature>
<feature type="region of interest" description="Disordered" evidence="1">
    <location>
        <begin position="25"/>
        <end position="52"/>
    </location>
</feature>
<accession>A0A9X2NME1</accession>
<dbReference type="RefSeq" id="WP_257926093.1">
    <property type="nucleotide sequence ID" value="NZ_JAMXQV010000033.1"/>
</dbReference>
<dbReference type="PROSITE" id="PS51257">
    <property type="entry name" value="PROKAR_LIPOPROTEIN"/>
    <property type="match status" value="1"/>
</dbReference>
<evidence type="ECO:0000313" key="4">
    <source>
        <dbReference type="Proteomes" id="UP001144096"/>
    </source>
</evidence>
<evidence type="ECO:0000313" key="3">
    <source>
        <dbReference type="EMBL" id="MCR6489530.1"/>
    </source>
</evidence>